<reference evidence="3" key="1">
    <citation type="journal article" date="2014" name="Int. J. Syst. Evol. Microbiol.">
        <title>Complete genome sequence of Corynebacterium casei LMG S-19264T (=DSM 44701T), isolated from a smear-ripened cheese.</title>
        <authorList>
            <consortium name="US DOE Joint Genome Institute (JGI-PGF)"/>
            <person name="Walter F."/>
            <person name="Albersmeier A."/>
            <person name="Kalinowski J."/>
            <person name="Ruckert C."/>
        </authorList>
    </citation>
    <scope>NUCLEOTIDE SEQUENCE</scope>
    <source>
        <strain evidence="3">JCM 4714</strain>
    </source>
</reference>
<dbReference type="PROSITE" id="PS50006">
    <property type="entry name" value="FHA_DOMAIN"/>
    <property type="match status" value="1"/>
</dbReference>
<name>A0A918YCH2_9ACTN</name>
<evidence type="ECO:0000259" key="2">
    <source>
        <dbReference type="PROSITE" id="PS50006"/>
    </source>
</evidence>
<evidence type="ECO:0000313" key="3">
    <source>
        <dbReference type="EMBL" id="GHD98291.1"/>
    </source>
</evidence>
<dbReference type="InterPro" id="IPR000253">
    <property type="entry name" value="FHA_dom"/>
</dbReference>
<evidence type="ECO:0000313" key="4">
    <source>
        <dbReference type="Proteomes" id="UP000655443"/>
    </source>
</evidence>
<organism evidence="3 4">
    <name type="scientific">Streptomyces alanosinicus</name>
    <dbReference type="NCBI Taxonomy" id="68171"/>
    <lineage>
        <taxon>Bacteria</taxon>
        <taxon>Bacillati</taxon>
        <taxon>Actinomycetota</taxon>
        <taxon>Actinomycetes</taxon>
        <taxon>Kitasatosporales</taxon>
        <taxon>Streptomycetaceae</taxon>
        <taxon>Streptomyces</taxon>
    </lineage>
</organism>
<reference evidence="3" key="2">
    <citation type="submission" date="2020-09" db="EMBL/GenBank/DDBJ databases">
        <authorList>
            <person name="Sun Q."/>
            <person name="Ohkuma M."/>
        </authorList>
    </citation>
    <scope>NUCLEOTIDE SEQUENCE</scope>
    <source>
        <strain evidence="3">JCM 4714</strain>
    </source>
</reference>
<keyword evidence="1" id="KW-0597">Phosphoprotein</keyword>
<dbReference type="EMBL" id="BMVG01000001">
    <property type="protein sequence ID" value="GHD98291.1"/>
    <property type="molecule type" value="Genomic_DNA"/>
</dbReference>
<dbReference type="SUPFAM" id="SSF49879">
    <property type="entry name" value="SMAD/FHA domain"/>
    <property type="match status" value="1"/>
</dbReference>
<accession>A0A918YCH2</accession>
<dbReference type="InterPro" id="IPR008984">
    <property type="entry name" value="SMAD_FHA_dom_sf"/>
</dbReference>
<sequence length="157" mass="16876">MRRRQVIRPPGKDVEGRLTWNVTGGTRVLELTMATVSGADAGATAGMAMADAPSEPGAVLRLGRDASACRLVTPDDWLFVSRVHLEFRCGPDGGWQLTWLRGSQAEPSSEVRLLLGEYEQPLGYGTAVALPHGGSGEIVIQDRTAPRSVNVGFYQEV</sequence>
<dbReference type="Proteomes" id="UP000655443">
    <property type="component" value="Unassembled WGS sequence"/>
</dbReference>
<proteinExistence type="predicted"/>
<evidence type="ECO:0000256" key="1">
    <source>
        <dbReference type="ARBA" id="ARBA00022553"/>
    </source>
</evidence>
<keyword evidence="4" id="KW-1185">Reference proteome</keyword>
<feature type="domain" description="FHA" evidence="2">
    <location>
        <begin position="60"/>
        <end position="113"/>
    </location>
</feature>
<gene>
    <name evidence="3" type="ORF">GCM10010339_04880</name>
</gene>
<protein>
    <recommendedName>
        <fullName evidence="2">FHA domain-containing protein</fullName>
    </recommendedName>
</protein>
<dbReference type="AlphaFoldDB" id="A0A918YCH2"/>
<comment type="caution">
    <text evidence="3">The sequence shown here is derived from an EMBL/GenBank/DDBJ whole genome shotgun (WGS) entry which is preliminary data.</text>
</comment>